<protein>
    <submittedName>
        <fullName evidence="1">Uncharacterized protein</fullName>
    </submittedName>
</protein>
<proteinExistence type="predicted"/>
<evidence type="ECO:0000313" key="1">
    <source>
        <dbReference type="EMBL" id="MBX57539.1"/>
    </source>
</evidence>
<organism evidence="1">
    <name type="scientific">Rhizophora mucronata</name>
    <name type="common">Asiatic mangrove</name>
    <dbReference type="NCBI Taxonomy" id="61149"/>
    <lineage>
        <taxon>Eukaryota</taxon>
        <taxon>Viridiplantae</taxon>
        <taxon>Streptophyta</taxon>
        <taxon>Embryophyta</taxon>
        <taxon>Tracheophyta</taxon>
        <taxon>Spermatophyta</taxon>
        <taxon>Magnoliopsida</taxon>
        <taxon>eudicotyledons</taxon>
        <taxon>Gunneridae</taxon>
        <taxon>Pentapetalae</taxon>
        <taxon>rosids</taxon>
        <taxon>fabids</taxon>
        <taxon>Malpighiales</taxon>
        <taxon>Rhizophoraceae</taxon>
        <taxon>Rhizophora</taxon>
    </lineage>
</organism>
<accession>A0A2P2PSA8</accession>
<reference evidence="1" key="1">
    <citation type="submission" date="2018-02" db="EMBL/GenBank/DDBJ databases">
        <title>Rhizophora mucronata_Transcriptome.</title>
        <authorList>
            <person name="Meera S.P."/>
            <person name="Sreeshan A."/>
            <person name="Augustine A."/>
        </authorList>
    </citation>
    <scope>NUCLEOTIDE SEQUENCE</scope>
    <source>
        <tissue evidence="1">Leaf</tissue>
    </source>
</reference>
<name>A0A2P2PSA8_RHIMU</name>
<dbReference type="AlphaFoldDB" id="A0A2P2PSA8"/>
<dbReference type="EMBL" id="GGEC01077055">
    <property type="protein sequence ID" value="MBX57539.1"/>
    <property type="molecule type" value="Transcribed_RNA"/>
</dbReference>
<sequence length="59" mass="6639">MCNNPVMPNKKNKKEKVPRFSVCPQITLEVGFFPSASIWVSRSSMIGGGEDQQGEHRLF</sequence>